<dbReference type="Proteomes" id="UP000319769">
    <property type="component" value="Unassembled WGS sequence"/>
</dbReference>
<gene>
    <name evidence="2" type="ORF">FPZ12_023735</name>
</gene>
<dbReference type="AlphaFoldDB" id="A0A5N0V0S0"/>
<dbReference type="RefSeq" id="WP_144747836.1">
    <property type="nucleotide sequence ID" value="NZ_VMNW02000037.1"/>
</dbReference>
<accession>A0A5N0V0S0</accession>
<evidence type="ECO:0000313" key="3">
    <source>
        <dbReference type="Proteomes" id="UP000319769"/>
    </source>
</evidence>
<name>A0A5N0V0S0_9PSEU</name>
<comment type="caution">
    <text evidence="2">The sequence shown here is derived from an EMBL/GenBank/DDBJ whole genome shotgun (WGS) entry which is preliminary data.</text>
</comment>
<dbReference type="OrthoDB" id="5185278at2"/>
<keyword evidence="1" id="KW-0732">Signal</keyword>
<keyword evidence="3" id="KW-1185">Reference proteome</keyword>
<protein>
    <recommendedName>
        <fullName evidence="4">DUF4232 domain-containing protein</fullName>
    </recommendedName>
</protein>
<sequence>MGKQVLRRGFAATAVLTALGGTALATAGVAGAMPTDEGQCNQEQVHVEVTQEAGGAMGHHADVLHYTAATPDVRCVMQGAPTATVFFDGGGAPLGVPTSQAAGTGDRQVTIDATHSACSYVIIADGDGPGPQVSGLSFALPSGGVDTVTQVAWPAPDLTGDVQFGAVEQA</sequence>
<organism evidence="2 3">
    <name type="scientific">Amycolatopsis acidicola</name>
    <dbReference type="NCBI Taxonomy" id="2596893"/>
    <lineage>
        <taxon>Bacteria</taxon>
        <taxon>Bacillati</taxon>
        <taxon>Actinomycetota</taxon>
        <taxon>Actinomycetes</taxon>
        <taxon>Pseudonocardiales</taxon>
        <taxon>Pseudonocardiaceae</taxon>
        <taxon>Amycolatopsis</taxon>
    </lineage>
</organism>
<evidence type="ECO:0000256" key="1">
    <source>
        <dbReference type="SAM" id="SignalP"/>
    </source>
</evidence>
<reference evidence="2" key="1">
    <citation type="submission" date="2019-09" db="EMBL/GenBank/DDBJ databases">
        <authorList>
            <person name="Teo W.F.A."/>
            <person name="Duangmal K."/>
        </authorList>
    </citation>
    <scope>NUCLEOTIDE SEQUENCE [LARGE SCALE GENOMIC DNA]</scope>
    <source>
        <strain evidence="2">K81G1</strain>
    </source>
</reference>
<proteinExistence type="predicted"/>
<feature type="signal peptide" evidence="1">
    <location>
        <begin position="1"/>
        <end position="27"/>
    </location>
</feature>
<feature type="chain" id="PRO_5039135558" description="DUF4232 domain-containing protein" evidence="1">
    <location>
        <begin position="28"/>
        <end position="170"/>
    </location>
</feature>
<evidence type="ECO:0000313" key="2">
    <source>
        <dbReference type="EMBL" id="KAA9158117.1"/>
    </source>
</evidence>
<dbReference type="EMBL" id="VMNW02000037">
    <property type="protein sequence ID" value="KAA9158117.1"/>
    <property type="molecule type" value="Genomic_DNA"/>
</dbReference>
<evidence type="ECO:0008006" key="4">
    <source>
        <dbReference type="Google" id="ProtNLM"/>
    </source>
</evidence>